<dbReference type="AlphaFoldDB" id="A0A9E4ZXE4"/>
<dbReference type="EMBL" id="JAPVES010000024">
    <property type="protein sequence ID" value="MCZ3371336.1"/>
    <property type="molecule type" value="Genomic_DNA"/>
</dbReference>
<evidence type="ECO:0000313" key="4">
    <source>
        <dbReference type="Proteomes" id="UP001068021"/>
    </source>
</evidence>
<dbReference type="Gene3D" id="3.40.50.300">
    <property type="entry name" value="P-loop containing nucleotide triphosphate hydrolases"/>
    <property type="match status" value="1"/>
</dbReference>
<evidence type="ECO:0000259" key="1">
    <source>
        <dbReference type="SMART" id="SM00382"/>
    </source>
</evidence>
<reference evidence="2" key="1">
    <citation type="submission" date="2022-12" db="EMBL/GenBank/DDBJ databases">
        <title>Reclassification of two methanogenic archaea species isolated from the Kolyma lowland permafrost.</title>
        <authorList>
            <person name="Trubitsyn V.E."/>
            <person name="Rivkina E.M."/>
            <person name="Shcherbakova V.A."/>
        </authorList>
    </citation>
    <scope>NUCLEOTIDE SEQUENCE</scope>
    <source>
        <strain evidence="2">M2</strain>
        <strain evidence="3">MK4</strain>
    </source>
</reference>
<dbReference type="GO" id="GO:0005524">
    <property type="term" value="F:ATP binding"/>
    <property type="evidence" value="ECO:0007669"/>
    <property type="project" value="InterPro"/>
</dbReference>
<dbReference type="Pfam" id="PF07728">
    <property type="entry name" value="AAA_5"/>
    <property type="match status" value="1"/>
</dbReference>
<accession>A0A9E4ZXE4</accession>
<dbReference type="CDD" id="cd00009">
    <property type="entry name" value="AAA"/>
    <property type="match status" value="1"/>
</dbReference>
<dbReference type="EMBL" id="JAPVER010000020">
    <property type="protein sequence ID" value="MCZ3365871.1"/>
    <property type="molecule type" value="Genomic_DNA"/>
</dbReference>
<dbReference type="PANTHER" id="PTHR42759:SF1">
    <property type="entry name" value="MAGNESIUM-CHELATASE SUBUNIT CHLD"/>
    <property type="match status" value="1"/>
</dbReference>
<evidence type="ECO:0000313" key="2">
    <source>
        <dbReference type="EMBL" id="MCZ3365871.1"/>
    </source>
</evidence>
<gene>
    <name evidence="3" type="ORF">O3H35_01655</name>
    <name evidence="2" type="ORF">O3H54_08235</name>
</gene>
<name>A0A9E4ZXE4_9EURY</name>
<protein>
    <submittedName>
        <fullName evidence="2">MoxR family ATPase</fullName>
    </submittedName>
</protein>
<dbReference type="PANTHER" id="PTHR42759">
    <property type="entry name" value="MOXR FAMILY PROTEIN"/>
    <property type="match status" value="1"/>
</dbReference>
<dbReference type="SUPFAM" id="SSF52540">
    <property type="entry name" value="P-loop containing nucleoside triphosphate hydrolases"/>
    <property type="match status" value="1"/>
</dbReference>
<dbReference type="InterPro" id="IPR011704">
    <property type="entry name" value="ATPase_dyneun-rel_AAA"/>
</dbReference>
<evidence type="ECO:0000313" key="3">
    <source>
        <dbReference type="EMBL" id="MCZ3371336.1"/>
    </source>
</evidence>
<dbReference type="InterPro" id="IPR050764">
    <property type="entry name" value="CbbQ/NirQ/NorQ/GpvN"/>
</dbReference>
<dbReference type="InterPro" id="IPR027417">
    <property type="entry name" value="P-loop_NTPase"/>
</dbReference>
<dbReference type="InterPro" id="IPR003593">
    <property type="entry name" value="AAA+_ATPase"/>
</dbReference>
<comment type="caution">
    <text evidence="2">The sequence shown here is derived from an EMBL/GenBank/DDBJ whole genome shotgun (WGS) entry which is preliminary data.</text>
</comment>
<dbReference type="RefSeq" id="WP_048081711.1">
    <property type="nucleotide sequence ID" value="NZ_JAPVER010000020.1"/>
</dbReference>
<sequence>MSEISLDTNYVEEILTQNGYIPDDNIVTVMFLALSLKKPILIEGPPGTGKTELSKAVSRAFERDFFRVQCYEGITFEQIVGEWNYQKQLLHLEMSKINKTAPDKTEQDVFSEEFFIKRPLLSAFMNEKPSVILIDEIDKADEEVESFLLQALGEKQITVNDLGTFDLKNDLLVIMTSNSQRQLLDETKDRCLYLYIDYPTFEREVEIVKSHVPDASLNLIKSVVRAMQKIRKLSLIKVPSIRATVDWINSLLIFGKDDLDDESFKKTINVVIKNEEDKNKVIESFKLD</sequence>
<organism evidence="2 4">
    <name type="scientific">Methanobacterium veterum</name>
    <dbReference type="NCBI Taxonomy" id="408577"/>
    <lineage>
        <taxon>Archaea</taxon>
        <taxon>Methanobacteriati</taxon>
        <taxon>Methanobacteriota</taxon>
        <taxon>Methanomada group</taxon>
        <taxon>Methanobacteria</taxon>
        <taxon>Methanobacteriales</taxon>
        <taxon>Methanobacteriaceae</taxon>
        <taxon>Methanobacterium</taxon>
    </lineage>
</organism>
<dbReference type="Proteomes" id="UP001068021">
    <property type="component" value="Unassembled WGS sequence"/>
</dbReference>
<proteinExistence type="predicted"/>
<dbReference type="GO" id="GO:0016887">
    <property type="term" value="F:ATP hydrolysis activity"/>
    <property type="evidence" value="ECO:0007669"/>
    <property type="project" value="InterPro"/>
</dbReference>
<keyword evidence="4" id="KW-1185">Reference proteome</keyword>
<feature type="domain" description="AAA+ ATPase" evidence="1">
    <location>
        <begin position="36"/>
        <end position="211"/>
    </location>
</feature>
<dbReference type="Proteomes" id="UP001074446">
    <property type="component" value="Unassembled WGS sequence"/>
</dbReference>
<dbReference type="SMART" id="SM00382">
    <property type="entry name" value="AAA"/>
    <property type="match status" value="1"/>
</dbReference>